<dbReference type="AlphaFoldDB" id="A0A2X3AFK0"/>
<dbReference type="InterPro" id="IPR050922">
    <property type="entry name" value="LytR/CpsA/Psr_CW_biosynth"/>
</dbReference>
<accession>A0A2X3AFK0</accession>
<dbReference type="InterPro" id="IPR004474">
    <property type="entry name" value="LytR_CpsA_psr"/>
</dbReference>
<name>A0A2X3AFK0_CLOPF</name>
<reference evidence="4 5" key="1">
    <citation type="submission" date="2018-06" db="EMBL/GenBank/DDBJ databases">
        <authorList>
            <consortium name="Pathogen Informatics"/>
            <person name="Doyle S."/>
        </authorList>
    </citation>
    <scope>NUCLEOTIDE SEQUENCE [LARGE SCALE GENOMIC DNA]</scope>
    <source>
        <strain evidence="4 5">NCTC10719</strain>
    </source>
</reference>
<sequence length="343" mass="38240">MKLMSQGKHAKKNDSNSQGNTPKKKSKVKIIVLTLFFLLLIGIGLGATYVYSTLNKMDIKKIAQDDKSLGIDESNKDLFQDGILNIALFGVDSREHDNVGRSDSIIIATIDTKHDKIKLTSLMRDSYVEVDGHGKTKLTHAYAYGGPTLALKTINENFGLDIKDYVTVNFDNLAEIIDDLGGVPINIKPYEVKEVNNYAKNVAEIAGREYEPVSEGEQVLNGAQAVGYSRIRYVGDGDYERTERQRNVLDAIIKKLSALKPSEYPETIKKLLPYVETNLTPSKILSIATSVASTGIPPVENMRFPLDGYCKGEMIDGVWYLTFDEAKTKEQIQDYIYKDVNPK</sequence>
<organism evidence="4 5">
    <name type="scientific">Clostridium perfringens</name>
    <dbReference type="NCBI Taxonomy" id="1502"/>
    <lineage>
        <taxon>Bacteria</taxon>
        <taxon>Bacillati</taxon>
        <taxon>Bacillota</taxon>
        <taxon>Clostridia</taxon>
        <taxon>Eubacteriales</taxon>
        <taxon>Clostridiaceae</taxon>
        <taxon>Clostridium</taxon>
    </lineage>
</organism>
<evidence type="ECO:0000259" key="3">
    <source>
        <dbReference type="Pfam" id="PF03816"/>
    </source>
</evidence>
<dbReference type="PANTHER" id="PTHR33392">
    <property type="entry name" value="POLYISOPRENYL-TEICHOIC ACID--PEPTIDOGLYCAN TEICHOIC ACID TRANSFERASE TAGU"/>
    <property type="match status" value="1"/>
</dbReference>
<evidence type="ECO:0000256" key="2">
    <source>
        <dbReference type="SAM" id="MobiDB-lite"/>
    </source>
</evidence>
<comment type="similarity">
    <text evidence="1">Belongs to the LytR/CpsA/Psr (LCP) family.</text>
</comment>
<dbReference type="Proteomes" id="UP000249986">
    <property type="component" value="Unassembled WGS sequence"/>
</dbReference>
<dbReference type="NCBIfam" id="TIGR00350">
    <property type="entry name" value="lytR_cpsA_psr"/>
    <property type="match status" value="1"/>
</dbReference>
<protein>
    <submittedName>
        <fullName evidence="4">Transcriptional regulator</fullName>
    </submittedName>
</protein>
<evidence type="ECO:0000313" key="5">
    <source>
        <dbReference type="Proteomes" id="UP000249986"/>
    </source>
</evidence>
<proteinExistence type="inferred from homology"/>
<evidence type="ECO:0000313" key="4">
    <source>
        <dbReference type="EMBL" id="SQB60860.1"/>
    </source>
</evidence>
<dbReference type="Gene3D" id="3.40.630.190">
    <property type="entry name" value="LCP protein"/>
    <property type="match status" value="1"/>
</dbReference>
<feature type="region of interest" description="Disordered" evidence="2">
    <location>
        <begin position="1"/>
        <end position="22"/>
    </location>
</feature>
<feature type="domain" description="Cell envelope-related transcriptional attenuator" evidence="3">
    <location>
        <begin position="101"/>
        <end position="257"/>
    </location>
</feature>
<evidence type="ECO:0000256" key="1">
    <source>
        <dbReference type="ARBA" id="ARBA00006068"/>
    </source>
</evidence>
<dbReference type="PANTHER" id="PTHR33392:SF6">
    <property type="entry name" value="POLYISOPRENYL-TEICHOIC ACID--PEPTIDOGLYCAN TEICHOIC ACID TRANSFERASE TAGU"/>
    <property type="match status" value="1"/>
</dbReference>
<gene>
    <name evidence="4" type="primary">msrR_2</name>
    <name evidence="4" type="ORF">NCTC10719_02523</name>
</gene>
<dbReference type="Pfam" id="PF03816">
    <property type="entry name" value="LytR_cpsA_psr"/>
    <property type="match status" value="1"/>
</dbReference>
<dbReference type="EMBL" id="UAWG01000019">
    <property type="protein sequence ID" value="SQB60860.1"/>
    <property type="molecule type" value="Genomic_DNA"/>
</dbReference>